<dbReference type="RefSeq" id="WP_022530060.1">
    <property type="nucleotide sequence ID" value="NZ_KI271594.1"/>
</dbReference>
<dbReference type="Proteomes" id="UP000030647">
    <property type="component" value="Unassembled WGS sequence"/>
</dbReference>
<dbReference type="STRING" id="1231336.L248_0728"/>
<dbReference type="eggNOG" id="ENOG5033CM8">
    <property type="taxonomic scope" value="Bacteria"/>
</dbReference>
<accession>U4TIM8</accession>
<reference evidence="2" key="1">
    <citation type="journal article" date="2013" name="Genome Announc.">
        <title>Whole-Genome Sequencing of Lactobacillus shenzhenensis Strain LY-73T.</title>
        <authorList>
            <person name="Lin Z."/>
            <person name="Liu Z."/>
            <person name="Yang R."/>
            <person name="Zou Y."/>
            <person name="Wan D."/>
            <person name="Chen J."/>
            <person name="Guo M."/>
            <person name="Zhao J."/>
            <person name="Fang C."/>
            <person name="Yang R."/>
            <person name="Liu F."/>
        </authorList>
    </citation>
    <scope>NUCLEOTIDE SEQUENCE [LARGE SCALE GENOMIC DNA]</scope>
    <source>
        <strain evidence="2">LY-73</strain>
    </source>
</reference>
<dbReference type="OrthoDB" id="1644322at2"/>
<keyword evidence="2" id="KW-1185">Reference proteome</keyword>
<gene>
    <name evidence="1" type="ORF">L248_0728</name>
</gene>
<sequence>MANIYDPPRSKWLYPDRGMVKWLGFFLSDHTKALEQDSETGEDVGVPQVQQDDAAIGELLDNAYLTGETAHIQRNILVRDHFQPDIVGTVAGFTPGNGVLLYTTAGAQTLAISDIRNIRLEPPAKWYRSEVNDYGLK</sequence>
<dbReference type="EMBL" id="KI271594">
    <property type="protein sequence ID" value="ERL64671.1"/>
    <property type="molecule type" value="Genomic_DNA"/>
</dbReference>
<dbReference type="AlphaFoldDB" id="U4TIM8"/>
<protein>
    <recommendedName>
        <fullName evidence="3">DNA-directed RNA polymerase beta subunit</fullName>
    </recommendedName>
</protein>
<organism evidence="1 2">
    <name type="scientific">Schleiferilactobacillus shenzhenensis LY-73</name>
    <dbReference type="NCBI Taxonomy" id="1231336"/>
    <lineage>
        <taxon>Bacteria</taxon>
        <taxon>Bacillati</taxon>
        <taxon>Bacillota</taxon>
        <taxon>Bacilli</taxon>
        <taxon>Lactobacillales</taxon>
        <taxon>Lactobacillaceae</taxon>
        <taxon>Schleiferilactobacillus</taxon>
    </lineage>
</organism>
<dbReference type="HOGENOM" id="CLU_132560_1_1_9"/>
<evidence type="ECO:0008006" key="3">
    <source>
        <dbReference type="Google" id="ProtNLM"/>
    </source>
</evidence>
<evidence type="ECO:0000313" key="1">
    <source>
        <dbReference type="EMBL" id="ERL64671.1"/>
    </source>
</evidence>
<name>U4TIM8_9LACO</name>
<proteinExistence type="predicted"/>
<evidence type="ECO:0000313" key="2">
    <source>
        <dbReference type="Proteomes" id="UP000030647"/>
    </source>
</evidence>